<sequence>MSPIFSPVHGIHTAAGRYLRRVAYEDAPPARSGEATSAARHVWQIAFGLAVRRRFEPDSPLAEIRRTVTAVLQHHAAAALPALAAEMLIRDALGETVPVDEIDDAVRSGAHLLLFAGLVEELAMTDGELEGLVMEAEELAVEVIAEAVRDQPAASAASLSFT</sequence>
<comment type="caution">
    <text evidence="1">The sequence shown here is derived from an EMBL/GenBank/DDBJ whole genome shotgun (WGS) entry which is preliminary data.</text>
</comment>
<gene>
    <name evidence="1" type="ORF">OWR29_21925</name>
</gene>
<protein>
    <submittedName>
        <fullName evidence="1">Uncharacterized protein</fullName>
    </submittedName>
</protein>
<dbReference type="Proteomes" id="UP001151002">
    <property type="component" value="Unassembled WGS sequence"/>
</dbReference>
<keyword evidence="2" id="KW-1185">Reference proteome</keyword>
<accession>A0ABT4B2E6</accession>
<name>A0ABT4B2E6_9ACTN</name>
<evidence type="ECO:0000313" key="2">
    <source>
        <dbReference type="Proteomes" id="UP001151002"/>
    </source>
</evidence>
<proteinExistence type="predicted"/>
<organism evidence="1 2">
    <name type="scientific">Paractinoplanes pyxinae</name>
    <dbReference type="NCBI Taxonomy" id="2997416"/>
    <lineage>
        <taxon>Bacteria</taxon>
        <taxon>Bacillati</taxon>
        <taxon>Actinomycetota</taxon>
        <taxon>Actinomycetes</taxon>
        <taxon>Micromonosporales</taxon>
        <taxon>Micromonosporaceae</taxon>
        <taxon>Paractinoplanes</taxon>
    </lineage>
</organism>
<reference evidence="1" key="1">
    <citation type="submission" date="2022-11" db="EMBL/GenBank/DDBJ databases">
        <authorList>
            <person name="Somphong A."/>
            <person name="Phongsopitanun W."/>
        </authorList>
    </citation>
    <scope>NUCLEOTIDE SEQUENCE</scope>
    <source>
        <strain evidence="1">Pm04-4</strain>
    </source>
</reference>
<evidence type="ECO:0000313" key="1">
    <source>
        <dbReference type="EMBL" id="MCY1140664.1"/>
    </source>
</evidence>
<dbReference type="EMBL" id="JAPNTZ010000007">
    <property type="protein sequence ID" value="MCY1140664.1"/>
    <property type="molecule type" value="Genomic_DNA"/>
</dbReference>
<dbReference type="RefSeq" id="WP_267564924.1">
    <property type="nucleotide sequence ID" value="NZ_JAPNTZ010000007.1"/>
</dbReference>